<dbReference type="InterPro" id="IPR004111">
    <property type="entry name" value="Repressor_TetR_C"/>
</dbReference>
<dbReference type="Proteomes" id="UP001569904">
    <property type="component" value="Unassembled WGS sequence"/>
</dbReference>
<evidence type="ECO:0000313" key="7">
    <source>
        <dbReference type="Proteomes" id="UP001569904"/>
    </source>
</evidence>
<evidence type="ECO:0000256" key="1">
    <source>
        <dbReference type="ARBA" id="ARBA00023015"/>
    </source>
</evidence>
<dbReference type="Gene3D" id="1.10.357.10">
    <property type="entry name" value="Tetracycline Repressor, domain 2"/>
    <property type="match status" value="1"/>
</dbReference>
<dbReference type="EMBL" id="JAXCEH010000002">
    <property type="protein sequence ID" value="MFA1552882.1"/>
    <property type="molecule type" value="Genomic_DNA"/>
</dbReference>
<dbReference type="SUPFAM" id="SSF48498">
    <property type="entry name" value="Tetracyclin repressor-like, C-terminal domain"/>
    <property type="match status" value="1"/>
</dbReference>
<gene>
    <name evidence="6" type="ORF">SM436_04150</name>
</gene>
<dbReference type="SUPFAM" id="SSF46689">
    <property type="entry name" value="Homeodomain-like"/>
    <property type="match status" value="1"/>
</dbReference>
<sequence length="227" mass="24431">MVIWSQERPPRRGSAPDLAEIVATALSLADQEGLDAVSLRRVATALRSGTASFYRVLGSRDELLERMVDAVLGRHLPPEASGDWRADLAAVARNRRAMLKAHPWLGTELAGRPAIGPNALIHHERALAAAAGYADDATTASGAVETVLAYVLGAAARELAEARIQRRSGFTEEQWRAAVAPYLQQVLDSGSYPHLNRMVHEATDLDADERFERGLACVLTGLATSTS</sequence>
<dbReference type="PROSITE" id="PS50977">
    <property type="entry name" value="HTH_TETR_2"/>
    <property type="match status" value="1"/>
</dbReference>
<dbReference type="PANTHER" id="PTHR30055">
    <property type="entry name" value="HTH-TYPE TRANSCRIPTIONAL REGULATOR RUTR"/>
    <property type="match status" value="1"/>
</dbReference>
<keyword evidence="2 4" id="KW-0238">DNA-binding</keyword>
<keyword evidence="7" id="KW-1185">Reference proteome</keyword>
<keyword evidence="3" id="KW-0804">Transcription</keyword>
<dbReference type="Pfam" id="PF00440">
    <property type="entry name" value="TetR_N"/>
    <property type="match status" value="1"/>
</dbReference>
<proteinExistence type="predicted"/>
<evidence type="ECO:0000259" key="5">
    <source>
        <dbReference type="PROSITE" id="PS50977"/>
    </source>
</evidence>
<dbReference type="PANTHER" id="PTHR30055:SF151">
    <property type="entry name" value="TRANSCRIPTIONAL REGULATORY PROTEIN"/>
    <property type="match status" value="1"/>
</dbReference>
<organism evidence="6 7">
    <name type="scientific">Actinomadura chokoriensis</name>
    <dbReference type="NCBI Taxonomy" id="454156"/>
    <lineage>
        <taxon>Bacteria</taxon>
        <taxon>Bacillati</taxon>
        <taxon>Actinomycetota</taxon>
        <taxon>Actinomycetes</taxon>
        <taxon>Streptosporangiales</taxon>
        <taxon>Thermomonosporaceae</taxon>
        <taxon>Actinomadura</taxon>
    </lineage>
</organism>
<evidence type="ECO:0000256" key="3">
    <source>
        <dbReference type="ARBA" id="ARBA00023163"/>
    </source>
</evidence>
<dbReference type="InterPro" id="IPR001647">
    <property type="entry name" value="HTH_TetR"/>
</dbReference>
<dbReference type="InterPro" id="IPR009057">
    <property type="entry name" value="Homeodomain-like_sf"/>
</dbReference>
<dbReference type="Pfam" id="PF02909">
    <property type="entry name" value="TetR_C_1"/>
    <property type="match status" value="1"/>
</dbReference>
<feature type="domain" description="HTH tetR-type" evidence="5">
    <location>
        <begin position="15"/>
        <end position="75"/>
    </location>
</feature>
<dbReference type="Gene3D" id="1.10.10.60">
    <property type="entry name" value="Homeodomain-like"/>
    <property type="match status" value="1"/>
</dbReference>
<dbReference type="InterPro" id="IPR050109">
    <property type="entry name" value="HTH-type_TetR-like_transc_reg"/>
</dbReference>
<name>A0ABV4QUB2_9ACTN</name>
<comment type="caution">
    <text evidence="6">The sequence shown here is derived from an EMBL/GenBank/DDBJ whole genome shotgun (WGS) entry which is preliminary data.</text>
</comment>
<keyword evidence="1" id="KW-0805">Transcription regulation</keyword>
<protein>
    <submittedName>
        <fullName evidence="6">TetR/AcrR family transcriptional regulator</fullName>
    </submittedName>
</protein>
<evidence type="ECO:0000313" key="6">
    <source>
        <dbReference type="EMBL" id="MFA1552882.1"/>
    </source>
</evidence>
<accession>A0ABV4QUB2</accession>
<evidence type="ECO:0000256" key="4">
    <source>
        <dbReference type="PROSITE-ProRule" id="PRU00335"/>
    </source>
</evidence>
<dbReference type="RefSeq" id="WP_371939181.1">
    <property type="nucleotide sequence ID" value="NZ_JAXCEH010000002.1"/>
</dbReference>
<evidence type="ECO:0000256" key="2">
    <source>
        <dbReference type="ARBA" id="ARBA00023125"/>
    </source>
</evidence>
<dbReference type="InterPro" id="IPR036271">
    <property type="entry name" value="Tet_transcr_reg_TetR-rel_C_sf"/>
</dbReference>
<reference evidence="6 7" key="1">
    <citation type="submission" date="2023-11" db="EMBL/GenBank/DDBJ databases">
        <title>Actinomadura monticuli sp. nov., isolated from volcanic ash.</title>
        <authorList>
            <person name="Lee S.D."/>
            <person name="Yang H."/>
            <person name="Kim I.S."/>
        </authorList>
    </citation>
    <scope>NUCLEOTIDE SEQUENCE [LARGE SCALE GENOMIC DNA]</scope>
    <source>
        <strain evidence="6 7">DSM 45346</strain>
    </source>
</reference>
<feature type="DNA-binding region" description="H-T-H motif" evidence="4">
    <location>
        <begin position="38"/>
        <end position="57"/>
    </location>
</feature>